<feature type="compositionally biased region" description="Low complexity" evidence="1">
    <location>
        <begin position="37"/>
        <end position="49"/>
    </location>
</feature>
<evidence type="ECO:0000313" key="2">
    <source>
        <dbReference type="EMBL" id="SAI04639.1"/>
    </source>
</evidence>
<proteinExistence type="predicted"/>
<gene>
    <name evidence="2" type="ORF">SAMEA1982600_01042</name>
</gene>
<dbReference type="Proteomes" id="UP000077037">
    <property type="component" value="Unassembled WGS sequence"/>
</dbReference>
<accession>A0A157M7T5</accession>
<protein>
    <submittedName>
        <fullName evidence="2">Uncharacterized protein</fullName>
    </submittedName>
</protein>
<sequence>MGRILYIIYLIAVVGTVTANSYSAANSGGSSWGGSSSGRSGWSSSGSHK</sequence>
<name>A0A157M7T5_9BORD</name>
<organism evidence="2 3">
    <name type="scientific">Bordetella ansorpii</name>
    <dbReference type="NCBI Taxonomy" id="288768"/>
    <lineage>
        <taxon>Bacteria</taxon>
        <taxon>Pseudomonadati</taxon>
        <taxon>Pseudomonadota</taxon>
        <taxon>Betaproteobacteria</taxon>
        <taxon>Burkholderiales</taxon>
        <taxon>Alcaligenaceae</taxon>
        <taxon>Bordetella</taxon>
    </lineage>
</organism>
<dbReference type="RefSeq" id="WP_173678808.1">
    <property type="nucleotide sequence ID" value="NZ_FKBS01000012.1"/>
</dbReference>
<evidence type="ECO:0000256" key="1">
    <source>
        <dbReference type="SAM" id="MobiDB-lite"/>
    </source>
</evidence>
<evidence type="ECO:0000313" key="3">
    <source>
        <dbReference type="Proteomes" id="UP000077037"/>
    </source>
</evidence>
<feature type="region of interest" description="Disordered" evidence="1">
    <location>
        <begin position="23"/>
        <end position="49"/>
    </location>
</feature>
<dbReference type="AlphaFoldDB" id="A0A157M7T5"/>
<reference evidence="2 3" key="1">
    <citation type="submission" date="2016-03" db="EMBL/GenBank/DDBJ databases">
        <authorList>
            <consortium name="Pathogen Informatics"/>
        </authorList>
    </citation>
    <scope>NUCLEOTIDE SEQUENCE [LARGE SCALE GENOMIC DNA]</scope>
    <source>
        <strain evidence="2 3">NCTC13364</strain>
    </source>
</reference>
<dbReference type="EMBL" id="FKBS01000012">
    <property type="protein sequence ID" value="SAI04639.1"/>
    <property type="molecule type" value="Genomic_DNA"/>
</dbReference>